<dbReference type="OrthoDB" id="9774177at2"/>
<dbReference type="InterPro" id="IPR011330">
    <property type="entry name" value="Glyco_hydro/deAcase_b/a-brl"/>
</dbReference>
<evidence type="ECO:0000256" key="1">
    <source>
        <dbReference type="ARBA" id="ARBA00001946"/>
    </source>
</evidence>
<dbReference type="AlphaFoldDB" id="A0A369L6R0"/>
<dbReference type="Gene3D" id="3.20.20.370">
    <property type="entry name" value="Glycoside hydrolase/deacetylase"/>
    <property type="match status" value="1"/>
</dbReference>
<accession>A0A369L6R0</accession>
<keyword evidence="5" id="KW-0119">Carbohydrate metabolism</keyword>
<sequence>MSVTFHADDYGITEQQAADILKLSQVCGGQGALSSVSIFANSPAFEAAAEMARPYVESGKLAMALHLNLVEGRPCAPVAEVPLLVNQRGTFANDFVGLLKLSMGAQRWAFRQQLQRECVAQIQRYLAAFPQMKRTMRVDSHQHVHAVPAVFDALSQAVAELGVTVTYLRCPIEPLAPHRAAGSNMPPVNLAKDALITWLWRKNRGKMPAACEVPLFCGVVLSGAMDTVDWPLLDAFESLAADRGKNVQVLFHPVSVPIEQCLDPENAPFAAACASEARNREAERLRYLAETR</sequence>
<dbReference type="GO" id="GO:0046872">
    <property type="term" value="F:metal ion binding"/>
    <property type="evidence" value="ECO:0007669"/>
    <property type="project" value="UniProtKB-KW"/>
</dbReference>
<dbReference type="GO" id="GO:0016787">
    <property type="term" value="F:hydrolase activity"/>
    <property type="evidence" value="ECO:0007669"/>
    <property type="project" value="UniProtKB-KW"/>
</dbReference>
<evidence type="ECO:0000256" key="5">
    <source>
        <dbReference type="ARBA" id="ARBA00023277"/>
    </source>
</evidence>
<protein>
    <recommendedName>
        <fullName evidence="8">ChbG/HpnK family deacetylase</fullName>
    </recommendedName>
</protein>
<dbReference type="PANTHER" id="PTHR31609:SF1">
    <property type="entry name" value="CARBOHYDRATE DEACETYLASE"/>
    <property type="match status" value="1"/>
</dbReference>
<comment type="caution">
    <text evidence="6">The sequence shown here is derived from an EMBL/GenBank/DDBJ whole genome shotgun (WGS) entry which is preliminary data.</text>
</comment>
<organism evidence="6 7">
    <name type="scientific">Senegalimassilia anaerobia</name>
    <dbReference type="NCBI Taxonomy" id="1473216"/>
    <lineage>
        <taxon>Bacteria</taxon>
        <taxon>Bacillati</taxon>
        <taxon>Actinomycetota</taxon>
        <taxon>Coriobacteriia</taxon>
        <taxon>Coriobacteriales</taxon>
        <taxon>Coriobacteriaceae</taxon>
        <taxon>Senegalimassilia</taxon>
    </lineage>
</organism>
<dbReference type="SUPFAM" id="SSF88713">
    <property type="entry name" value="Glycoside hydrolase/deacetylase"/>
    <property type="match status" value="1"/>
</dbReference>
<comment type="cofactor">
    <cofactor evidence="1">
        <name>Mg(2+)</name>
        <dbReference type="ChEBI" id="CHEBI:18420"/>
    </cofactor>
</comment>
<dbReference type="PANTHER" id="PTHR31609">
    <property type="entry name" value="YDJC DEACETYLASE FAMILY MEMBER"/>
    <property type="match status" value="1"/>
</dbReference>
<keyword evidence="2" id="KW-0479">Metal-binding</keyword>
<evidence type="ECO:0000313" key="7">
    <source>
        <dbReference type="Proteomes" id="UP000253792"/>
    </source>
</evidence>
<keyword evidence="3" id="KW-0378">Hydrolase</keyword>
<evidence type="ECO:0000313" key="6">
    <source>
        <dbReference type="EMBL" id="RDB54832.1"/>
    </source>
</evidence>
<gene>
    <name evidence="6" type="ORF">C1880_08275</name>
</gene>
<evidence type="ECO:0000256" key="4">
    <source>
        <dbReference type="ARBA" id="ARBA00022842"/>
    </source>
</evidence>
<evidence type="ECO:0008006" key="8">
    <source>
        <dbReference type="Google" id="ProtNLM"/>
    </source>
</evidence>
<dbReference type="InterPro" id="IPR006879">
    <property type="entry name" value="YdjC-like"/>
</dbReference>
<dbReference type="Proteomes" id="UP000253792">
    <property type="component" value="Unassembled WGS sequence"/>
</dbReference>
<keyword evidence="4" id="KW-0460">Magnesium</keyword>
<dbReference type="RefSeq" id="WP_114621073.1">
    <property type="nucleotide sequence ID" value="NZ_PPTP01000007.1"/>
</dbReference>
<dbReference type="EMBL" id="PPTP01000007">
    <property type="protein sequence ID" value="RDB54832.1"/>
    <property type="molecule type" value="Genomic_DNA"/>
</dbReference>
<dbReference type="Pfam" id="PF04794">
    <property type="entry name" value="YdjC"/>
    <property type="match status" value="1"/>
</dbReference>
<keyword evidence="7" id="KW-1185">Reference proteome</keyword>
<evidence type="ECO:0000256" key="2">
    <source>
        <dbReference type="ARBA" id="ARBA00022723"/>
    </source>
</evidence>
<dbReference type="GO" id="GO:0005975">
    <property type="term" value="P:carbohydrate metabolic process"/>
    <property type="evidence" value="ECO:0007669"/>
    <property type="project" value="InterPro"/>
</dbReference>
<dbReference type="GO" id="GO:0019213">
    <property type="term" value="F:deacetylase activity"/>
    <property type="evidence" value="ECO:0007669"/>
    <property type="project" value="TreeGrafter"/>
</dbReference>
<reference evidence="6 7" key="1">
    <citation type="journal article" date="2018" name="Elife">
        <title>Discovery and characterization of a prevalent human gut bacterial enzyme sufficient for the inactivation of a family of plant toxins.</title>
        <authorList>
            <person name="Koppel N."/>
            <person name="Bisanz J.E."/>
            <person name="Pandelia M.E."/>
            <person name="Turnbaugh P.J."/>
            <person name="Balskus E.P."/>
        </authorList>
    </citation>
    <scope>NUCLEOTIDE SEQUENCE [LARGE SCALE GENOMIC DNA]</scope>
    <source>
        <strain evidence="7">anaerobia AP69FAA</strain>
    </source>
</reference>
<proteinExistence type="predicted"/>
<evidence type="ECO:0000256" key="3">
    <source>
        <dbReference type="ARBA" id="ARBA00022801"/>
    </source>
</evidence>
<name>A0A369L6R0_9ACTN</name>